<proteinExistence type="predicted"/>
<name>R7QMU9_CHOCR</name>
<organism evidence="1 2">
    <name type="scientific">Chondrus crispus</name>
    <name type="common">Carrageen Irish moss</name>
    <name type="synonym">Polymorpha crispa</name>
    <dbReference type="NCBI Taxonomy" id="2769"/>
    <lineage>
        <taxon>Eukaryota</taxon>
        <taxon>Rhodophyta</taxon>
        <taxon>Florideophyceae</taxon>
        <taxon>Rhodymeniophycidae</taxon>
        <taxon>Gigartinales</taxon>
        <taxon>Gigartinaceae</taxon>
        <taxon>Chondrus</taxon>
    </lineage>
</organism>
<dbReference type="Proteomes" id="UP000012073">
    <property type="component" value="Unassembled WGS sequence"/>
</dbReference>
<dbReference type="GeneID" id="17317843"/>
<reference evidence="2" key="1">
    <citation type="journal article" date="2013" name="Proc. Natl. Acad. Sci. U.S.A.">
        <title>Genome structure and metabolic features in the red seaweed Chondrus crispus shed light on evolution of the Archaeplastida.</title>
        <authorList>
            <person name="Collen J."/>
            <person name="Porcel B."/>
            <person name="Carre W."/>
            <person name="Ball S.G."/>
            <person name="Chaparro C."/>
            <person name="Tonon T."/>
            <person name="Barbeyron T."/>
            <person name="Michel G."/>
            <person name="Noel B."/>
            <person name="Valentin K."/>
            <person name="Elias M."/>
            <person name="Artiguenave F."/>
            <person name="Arun A."/>
            <person name="Aury J.M."/>
            <person name="Barbosa-Neto J.F."/>
            <person name="Bothwell J.H."/>
            <person name="Bouget F.Y."/>
            <person name="Brillet L."/>
            <person name="Cabello-Hurtado F."/>
            <person name="Capella-Gutierrez S."/>
            <person name="Charrier B."/>
            <person name="Cladiere L."/>
            <person name="Cock J.M."/>
            <person name="Coelho S.M."/>
            <person name="Colleoni C."/>
            <person name="Czjzek M."/>
            <person name="Da Silva C."/>
            <person name="Delage L."/>
            <person name="Denoeud F."/>
            <person name="Deschamps P."/>
            <person name="Dittami S.M."/>
            <person name="Gabaldon T."/>
            <person name="Gachon C.M."/>
            <person name="Groisillier A."/>
            <person name="Herve C."/>
            <person name="Jabbari K."/>
            <person name="Katinka M."/>
            <person name="Kloareg B."/>
            <person name="Kowalczyk N."/>
            <person name="Labadie K."/>
            <person name="Leblanc C."/>
            <person name="Lopez P.J."/>
            <person name="McLachlan D.H."/>
            <person name="Meslet-Cladiere L."/>
            <person name="Moustafa A."/>
            <person name="Nehr Z."/>
            <person name="Nyvall Collen P."/>
            <person name="Panaud O."/>
            <person name="Partensky F."/>
            <person name="Poulain J."/>
            <person name="Rensing S.A."/>
            <person name="Rousvoal S."/>
            <person name="Samson G."/>
            <person name="Symeonidi A."/>
            <person name="Weissenbach J."/>
            <person name="Zambounis A."/>
            <person name="Wincker P."/>
            <person name="Boyen C."/>
        </authorList>
    </citation>
    <scope>NUCLEOTIDE SEQUENCE [LARGE SCALE GENOMIC DNA]</scope>
    <source>
        <strain evidence="2">cv. Stackhouse</strain>
    </source>
</reference>
<dbReference type="KEGG" id="ccp:CHC_T00000428001"/>
<gene>
    <name evidence="1" type="ORF">CHC_T00000428001</name>
</gene>
<dbReference type="Gramene" id="CDF39837">
    <property type="protein sequence ID" value="CDF39837"/>
    <property type="gene ID" value="CHC_T00000428001"/>
</dbReference>
<sequence length="80" mass="9219">MTTTTRQSCQDDLDQRTWRDVGPQRCTMLSLTSARSRLALRKRSTYMMHFLKFFVSPKKATRTRISASKCRNCLGSTAIL</sequence>
<keyword evidence="2" id="KW-1185">Reference proteome</keyword>
<evidence type="ECO:0000313" key="2">
    <source>
        <dbReference type="Proteomes" id="UP000012073"/>
    </source>
</evidence>
<dbReference type="AlphaFoldDB" id="R7QMU9"/>
<evidence type="ECO:0000313" key="1">
    <source>
        <dbReference type="EMBL" id="CDF39837.1"/>
    </source>
</evidence>
<dbReference type="RefSeq" id="XP_005710131.1">
    <property type="nucleotide sequence ID" value="XM_005710074.1"/>
</dbReference>
<dbReference type="EMBL" id="HG002083">
    <property type="protein sequence ID" value="CDF39837.1"/>
    <property type="molecule type" value="Genomic_DNA"/>
</dbReference>
<protein>
    <submittedName>
        <fullName evidence="1">Uncharacterized protein</fullName>
    </submittedName>
</protein>
<accession>R7QMU9</accession>